<dbReference type="EMBL" id="CP134536">
    <property type="protein sequence ID" value="WNH12231.1"/>
    <property type="molecule type" value="Genomic_DNA"/>
</dbReference>
<evidence type="ECO:0000259" key="1">
    <source>
        <dbReference type="Pfam" id="PF04230"/>
    </source>
</evidence>
<reference evidence="2 3" key="1">
    <citation type="submission" date="2023-09" db="EMBL/GenBank/DDBJ databases">
        <title>Thalassobella suaedae gen. nov., sp. nov., a marine bacterium of the family Flavobacteriaceae isolated from a halophyte Suaeda japonica.</title>
        <authorList>
            <person name="Lee S.Y."/>
            <person name="Hwang C.Y."/>
        </authorList>
    </citation>
    <scope>NUCLEOTIDE SEQUENCE [LARGE SCALE GENOMIC DNA]</scope>
    <source>
        <strain evidence="2 3">HL-DH10</strain>
    </source>
</reference>
<gene>
    <name evidence="2" type="ORF">RHP49_15225</name>
</gene>
<dbReference type="Proteomes" id="UP001303407">
    <property type="component" value="Chromosome"/>
</dbReference>
<feature type="domain" description="Polysaccharide pyruvyl transferase" evidence="1">
    <location>
        <begin position="52"/>
        <end position="296"/>
    </location>
</feature>
<sequence length="356" mass="41338">MVSKLKKIIPLEWKIKAYLFGYQLKKTENFPFKFLNKTHKRVFIFLAADYGNLGDVAITYAQHKFLKENLPSYLVTEIPISKTIEGIAFVKKIVSKDDIITTVGGGNMGDLYPMIESFRQNIISNFKNNKIISFPQTIDFSETVKGQKALKKAIKIYSKHPNLTLVAREHKSYDYYKIYFPENNILLTPDIVLSQNQSLYQFKRKGAIICLRDDKEKKLTIEQEGKLVGLLKNEFNAIKFRDTHIGGERLSLKNRVSQLKLIWEDFKKAELVVTDRLHGMIFCYITGTPVIVFLNNNHKVKSSYHWINSAQHVKLIEEFSIENIQTAIKELKNNDKETKLENMLHYYDTILKTIDS</sequence>
<dbReference type="RefSeq" id="WP_415862212.1">
    <property type="nucleotide sequence ID" value="NZ_CP134536.1"/>
</dbReference>
<proteinExistence type="predicted"/>
<dbReference type="InterPro" id="IPR007345">
    <property type="entry name" value="Polysacch_pyruvyl_Trfase"/>
</dbReference>
<dbReference type="GO" id="GO:0016740">
    <property type="term" value="F:transferase activity"/>
    <property type="evidence" value="ECO:0007669"/>
    <property type="project" value="UniProtKB-KW"/>
</dbReference>
<keyword evidence="3" id="KW-1185">Reference proteome</keyword>
<organism evidence="2 3">
    <name type="scientific">Thalassobellus suaedae</name>
    <dbReference type="NCBI Taxonomy" id="3074124"/>
    <lineage>
        <taxon>Bacteria</taxon>
        <taxon>Pseudomonadati</taxon>
        <taxon>Bacteroidota</taxon>
        <taxon>Flavobacteriia</taxon>
        <taxon>Flavobacteriales</taxon>
        <taxon>Flavobacteriaceae</taxon>
        <taxon>Thalassobellus</taxon>
    </lineage>
</organism>
<evidence type="ECO:0000313" key="2">
    <source>
        <dbReference type="EMBL" id="WNH12231.1"/>
    </source>
</evidence>
<protein>
    <submittedName>
        <fullName evidence="2">Polysaccharide pyruvyl transferase family protein</fullName>
    </submittedName>
</protein>
<evidence type="ECO:0000313" key="3">
    <source>
        <dbReference type="Proteomes" id="UP001303407"/>
    </source>
</evidence>
<accession>A0ABY9Y1Z8</accession>
<dbReference type="Pfam" id="PF04230">
    <property type="entry name" value="PS_pyruv_trans"/>
    <property type="match status" value="1"/>
</dbReference>
<name>A0ABY9Y1Z8_9FLAO</name>
<keyword evidence="2" id="KW-0808">Transferase</keyword>